<evidence type="ECO:0000256" key="9">
    <source>
        <dbReference type="ARBA" id="ARBA00043873"/>
    </source>
</evidence>
<evidence type="ECO:0000256" key="11">
    <source>
        <dbReference type="SAM" id="Coils"/>
    </source>
</evidence>
<feature type="region of interest" description="Disordered" evidence="12">
    <location>
        <begin position="1"/>
        <end position="23"/>
    </location>
</feature>
<dbReference type="PANTHER" id="PTHR21506">
    <property type="entry name" value="COMPONENT OF OLIGOMERIC GOLGI COMPLEX 6"/>
    <property type="match status" value="1"/>
</dbReference>
<feature type="domain" description="Conserved Oligomeric Golgi complex subunit 6 C-terminal" evidence="14">
    <location>
        <begin position="240"/>
        <end position="698"/>
    </location>
</feature>
<evidence type="ECO:0000256" key="3">
    <source>
        <dbReference type="ARBA" id="ARBA00020973"/>
    </source>
</evidence>
<comment type="subunit">
    <text evidence="10">Component of the conserved oligomeric Golgi complex.</text>
</comment>
<keyword evidence="16" id="KW-1185">Reference proteome</keyword>
<evidence type="ECO:0000313" key="15">
    <source>
        <dbReference type="EMBL" id="KAG5635825.1"/>
    </source>
</evidence>
<evidence type="ECO:0000256" key="12">
    <source>
        <dbReference type="SAM" id="MobiDB-lite"/>
    </source>
</evidence>
<evidence type="ECO:0000313" key="16">
    <source>
        <dbReference type="Proteomes" id="UP000717328"/>
    </source>
</evidence>
<reference evidence="15" key="1">
    <citation type="submission" date="2021-02" db="EMBL/GenBank/DDBJ databases">
        <authorList>
            <person name="Nieuwenhuis M."/>
            <person name="Van De Peppel L.J.J."/>
        </authorList>
    </citation>
    <scope>NUCLEOTIDE SEQUENCE</scope>
    <source>
        <strain evidence="15">D49</strain>
    </source>
</reference>
<evidence type="ECO:0000256" key="7">
    <source>
        <dbReference type="ARBA" id="ARBA00023136"/>
    </source>
</evidence>
<dbReference type="InterPro" id="IPR016024">
    <property type="entry name" value="ARM-type_fold"/>
</dbReference>
<feature type="domain" description="Conserved oligomeric complex COG6 N-terminal" evidence="13">
    <location>
        <begin position="99"/>
        <end position="205"/>
    </location>
</feature>
<proteinExistence type="inferred from homology"/>
<protein>
    <recommendedName>
        <fullName evidence="3 10">Conserved oligomeric Golgi complex subunit 6</fullName>
        <shortName evidence="10">COG complex subunit 6</shortName>
    </recommendedName>
    <alternativeName>
        <fullName evidence="8 10">Component of oligomeric Golgi complex 6</fullName>
    </alternativeName>
</protein>
<feature type="region of interest" description="Disordered" evidence="12">
    <location>
        <begin position="720"/>
        <end position="773"/>
    </location>
</feature>
<comment type="caution">
    <text evidence="15">The sequence shown here is derived from an EMBL/GenBank/DDBJ whole genome shotgun (WGS) entry which is preliminary data.</text>
</comment>
<dbReference type="GO" id="GO:0017119">
    <property type="term" value="C:Golgi transport complex"/>
    <property type="evidence" value="ECO:0007669"/>
    <property type="project" value="UniProtKB-UniRule"/>
</dbReference>
<dbReference type="PANTHER" id="PTHR21506:SF0">
    <property type="entry name" value="CONSERVED OLIGOMERIC GOLGI COMPLEX SUBUNIT 6"/>
    <property type="match status" value="1"/>
</dbReference>
<dbReference type="AlphaFoldDB" id="A0A9P7FRB4"/>
<comment type="similarity">
    <text evidence="2 10">Belongs to the COG6 family.</text>
</comment>
<dbReference type="InterPro" id="IPR048369">
    <property type="entry name" value="COG6_C"/>
</dbReference>
<keyword evidence="7 10" id="KW-0472">Membrane</keyword>
<comment type="function">
    <text evidence="10">Acts as component of the peripheral membrane COG complex that is involved in intra-Golgi protein trafficking. COG is located at the cis-Golgi, and regulates tethering of retrograde intra-Golgi vesicles and possibly a number of other membrane trafficking events.</text>
</comment>
<dbReference type="GO" id="GO:0000139">
    <property type="term" value="C:Golgi membrane"/>
    <property type="evidence" value="ECO:0007669"/>
    <property type="project" value="UniProtKB-SubCell"/>
</dbReference>
<accession>A0A9P7FRB4</accession>
<evidence type="ECO:0000256" key="4">
    <source>
        <dbReference type="ARBA" id="ARBA00022448"/>
    </source>
</evidence>
<dbReference type="SMART" id="SM01087">
    <property type="entry name" value="COG6"/>
    <property type="match status" value="1"/>
</dbReference>
<keyword evidence="4 10" id="KW-0813">Transport</keyword>
<evidence type="ECO:0000256" key="8">
    <source>
        <dbReference type="ARBA" id="ARBA00031348"/>
    </source>
</evidence>
<dbReference type="SUPFAM" id="SSF48371">
    <property type="entry name" value="ARM repeat"/>
    <property type="match status" value="1"/>
</dbReference>
<evidence type="ECO:0000256" key="2">
    <source>
        <dbReference type="ARBA" id="ARBA00011023"/>
    </source>
</evidence>
<evidence type="ECO:0000256" key="6">
    <source>
        <dbReference type="ARBA" id="ARBA00023034"/>
    </source>
</evidence>
<feature type="region of interest" description="Disordered" evidence="12">
    <location>
        <begin position="59"/>
        <end position="105"/>
    </location>
</feature>
<dbReference type="Pfam" id="PF20653">
    <property type="entry name" value="COG6_C"/>
    <property type="match status" value="1"/>
</dbReference>
<dbReference type="EMBL" id="JABCKI010006018">
    <property type="protein sequence ID" value="KAG5635825.1"/>
    <property type="molecule type" value="Genomic_DNA"/>
</dbReference>
<reference evidence="15" key="2">
    <citation type="submission" date="2021-10" db="EMBL/GenBank/DDBJ databases">
        <title>Phylogenomics reveals ancestral predisposition of the termite-cultivated fungus Termitomyces towards a domesticated lifestyle.</title>
        <authorList>
            <person name="Auxier B."/>
            <person name="Grum-Grzhimaylo A."/>
            <person name="Cardenas M.E."/>
            <person name="Lodge J.D."/>
            <person name="Laessoe T."/>
            <person name="Pedersen O."/>
            <person name="Smith M.E."/>
            <person name="Kuyper T.W."/>
            <person name="Franco-Molano E.A."/>
            <person name="Baroni T.J."/>
            <person name="Aanen D.K."/>
        </authorList>
    </citation>
    <scope>NUCLEOTIDE SEQUENCE</scope>
    <source>
        <strain evidence="15">D49</strain>
    </source>
</reference>
<dbReference type="InterPro" id="IPR010490">
    <property type="entry name" value="COG6"/>
</dbReference>
<evidence type="ECO:0000259" key="14">
    <source>
        <dbReference type="Pfam" id="PF20653"/>
    </source>
</evidence>
<dbReference type="GO" id="GO:0006891">
    <property type="term" value="P:intra-Golgi vesicle-mediated transport"/>
    <property type="evidence" value="ECO:0007669"/>
    <property type="project" value="UniProtKB-UniRule"/>
</dbReference>
<keyword evidence="6 10" id="KW-0333">Golgi apparatus</keyword>
<comment type="function">
    <text evidence="9">Acts as a component of the peripheral membrane COG complex that is involved in intra-Golgi protein trafficking. COG is located at the cis-Golgi, and regulates tethering of retrograde intra-Golgi vesicles and possibly a number of other membrane trafficking events.</text>
</comment>
<dbReference type="GO" id="GO:0015031">
    <property type="term" value="P:protein transport"/>
    <property type="evidence" value="ECO:0007669"/>
    <property type="project" value="UniProtKB-KW"/>
</dbReference>
<evidence type="ECO:0000259" key="13">
    <source>
        <dbReference type="Pfam" id="PF06419"/>
    </source>
</evidence>
<evidence type="ECO:0000256" key="5">
    <source>
        <dbReference type="ARBA" id="ARBA00022927"/>
    </source>
</evidence>
<evidence type="ECO:0000256" key="1">
    <source>
        <dbReference type="ARBA" id="ARBA00004395"/>
    </source>
</evidence>
<comment type="subcellular location">
    <subcellularLocation>
        <location evidence="1 10">Golgi apparatus membrane</location>
        <topology evidence="1 10">Peripheral membrane protein</topology>
    </subcellularLocation>
</comment>
<evidence type="ECO:0000256" key="10">
    <source>
        <dbReference type="RuleBase" id="RU365075"/>
    </source>
</evidence>
<organism evidence="15 16">
    <name type="scientific">Sphagnurus paluster</name>
    <dbReference type="NCBI Taxonomy" id="117069"/>
    <lineage>
        <taxon>Eukaryota</taxon>
        <taxon>Fungi</taxon>
        <taxon>Dikarya</taxon>
        <taxon>Basidiomycota</taxon>
        <taxon>Agaricomycotina</taxon>
        <taxon>Agaricomycetes</taxon>
        <taxon>Agaricomycetidae</taxon>
        <taxon>Agaricales</taxon>
        <taxon>Tricholomatineae</taxon>
        <taxon>Lyophyllaceae</taxon>
        <taxon>Sphagnurus</taxon>
    </lineage>
</organism>
<keyword evidence="5 10" id="KW-0653">Protein transport</keyword>
<feature type="coiled-coil region" evidence="11">
    <location>
        <begin position="134"/>
        <end position="182"/>
    </location>
</feature>
<dbReference type="OrthoDB" id="272987at2759"/>
<dbReference type="Proteomes" id="UP000717328">
    <property type="component" value="Unassembled WGS sequence"/>
</dbReference>
<dbReference type="Pfam" id="PF06419">
    <property type="entry name" value="COG6_N"/>
    <property type="match status" value="1"/>
</dbReference>
<gene>
    <name evidence="15" type="ORF">H0H81_010012</name>
</gene>
<dbReference type="InterPro" id="IPR048368">
    <property type="entry name" value="COG6_N"/>
</dbReference>
<name>A0A9P7FRB4_9AGAR</name>
<keyword evidence="11" id="KW-0175">Coiled coil</keyword>
<sequence>MKASTSSLSADRRASPGLPTRNPVSVRLYKVLGSNFEDDATKEALETLSELYITPRPSKVTERTHIPTNDDAEYDERASGAPDTHTHNRPELIESIPGESAARARRNLRRDMESRLTEGSRQFLQAFAEVDQKLDDLQRHVQAMRLSCDDAEKQLQLTTESSKTLLERAGNLREERQEVENKKSIVTEFLARFTLNDEEAEVITSRDHPVGQRFFEVMDKTERIRDDCRILMSGEDGPTRAGLDIMAATSSYLEQGYDKISRWCSHEFRQMGRELHLEITGTMREAVKRLRARPELLTEALTFLSETRQATLLSAFLTALTRGGPSGLPRPIELHAHDPMRYVGDMLAWVHQAMAAERELLEALFGIANDGRMVGSVRTFDPQNEEEEWTRELMDLCVGKLCVPLKVRVQQTVRSQESCIVSYKIANLLQFYMLTMRRTIGEEALLSRTLLEITDVAYSVFYESISAQGRALLRAPLDINDTSLTPPIAILDHMQILREIMGVYQSSFLGEEDETEQAAGFQKILDIMVDPAIDISISVNEEKRRLRPRWDQPVYALNCLSYLESVLEPFSFTHEKRAALAKIIEERVAALVEEHYTNIMIDAGLHQVAETCATHSKDEPLSRLPTTQPNELQLALRNFSLWLSSLDVVQSARLSHLAVQRLHARVHQAALERMARAYAAVCVEVRRPENRYEAAATLLGSERPFGQVYLLRQILGLDAEMDEGDEEAVDDEDDEDGSEEDEEDDDDEQGDDEQHEDEDDHDDDDDDDEEEED</sequence>